<evidence type="ECO:0000259" key="6">
    <source>
        <dbReference type="PROSITE" id="PS51059"/>
    </source>
</evidence>
<name>A0A2G5USK7_9PELO</name>
<reference evidence="8" key="1">
    <citation type="submission" date="2017-10" db="EMBL/GenBank/DDBJ databases">
        <title>Rapid genome shrinkage in a self-fertile nematode reveals novel sperm competition proteins.</title>
        <authorList>
            <person name="Yin D."/>
            <person name="Schwarz E.M."/>
            <person name="Thomas C.G."/>
            <person name="Felde R.L."/>
            <person name="Korf I.F."/>
            <person name="Cutter A.D."/>
            <person name="Schartner C.M."/>
            <person name="Ralston E.J."/>
            <person name="Meyer B.J."/>
            <person name="Haag E.S."/>
        </authorList>
    </citation>
    <scope>NUCLEOTIDE SEQUENCE [LARGE SCALE GENOMIC DNA]</scope>
    <source>
        <strain evidence="8">JU1422</strain>
    </source>
</reference>
<sequence length="141" mass="15859">MTICGWLFRNHRWDGGGESTVFRTIQNASKDEAYLLLCDVALGNMAEKMDAVSVTKNTLPKVTSSVKGIGRECPNPIGDYNHADGYVVPKGPTHVQLAGKHGVHFPLLYNDCNYRYIVYDVDQVQLKYLVRVKCLQACHHY</sequence>
<dbReference type="EMBL" id="PDUG01000003">
    <property type="protein sequence ID" value="PIC42494.1"/>
    <property type="molecule type" value="Genomic_DNA"/>
</dbReference>
<keyword evidence="8" id="KW-1185">Reference proteome</keyword>
<dbReference type="PANTHER" id="PTHR10459:SF60">
    <property type="entry name" value="POLY [ADP-RIBOSE] POLYMERASE 2"/>
    <property type="match status" value="1"/>
</dbReference>
<dbReference type="PROSITE" id="PS51059">
    <property type="entry name" value="PARP_CATALYTIC"/>
    <property type="match status" value="1"/>
</dbReference>
<dbReference type="Pfam" id="PF00644">
    <property type="entry name" value="PARP"/>
    <property type="match status" value="1"/>
</dbReference>
<dbReference type="SUPFAM" id="SSF56399">
    <property type="entry name" value="ADP-ribosylation"/>
    <property type="match status" value="1"/>
</dbReference>
<evidence type="ECO:0000313" key="7">
    <source>
        <dbReference type="EMBL" id="PIC42494.1"/>
    </source>
</evidence>
<proteinExistence type="predicted"/>
<dbReference type="EC" id="2.4.2.-" evidence="5"/>
<keyword evidence="2 5" id="KW-0808">Transferase</keyword>
<accession>A0A2G5USK7</accession>
<evidence type="ECO:0000256" key="2">
    <source>
        <dbReference type="ARBA" id="ARBA00022679"/>
    </source>
</evidence>
<evidence type="ECO:0000256" key="1">
    <source>
        <dbReference type="ARBA" id="ARBA00022676"/>
    </source>
</evidence>
<dbReference type="InterPro" id="IPR012317">
    <property type="entry name" value="Poly(ADP-ribose)pol_cat_dom"/>
</dbReference>
<dbReference type="Proteomes" id="UP000230233">
    <property type="component" value="Chromosome III"/>
</dbReference>
<comment type="catalytic activity">
    <reaction evidence="4">
        <text>NAD(+) + (ADP-D-ribosyl)n-acceptor = nicotinamide + (ADP-D-ribosyl)n+1-acceptor + H(+).</text>
        <dbReference type="EC" id="2.4.2.30"/>
    </reaction>
</comment>
<dbReference type="GO" id="GO:0006302">
    <property type="term" value="P:double-strand break repair"/>
    <property type="evidence" value="ECO:0007669"/>
    <property type="project" value="TreeGrafter"/>
</dbReference>
<dbReference type="OrthoDB" id="429950at2759"/>
<evidence type="ECO:0000256" key="5">
    <source>
        <dbReference type="RuleBase" id="RU362114"/>
    </source>
</evidence>
<dbReference type="STRING" id="1611254.A0A2G5USK7"/>
<dbReference type="GO" id="GO:0005730">
    <property type="term" value="C:nucleolus"/>
    <property type="evidence" value="ECO:0007669"/>
    <property type="project" value="TreeGrafter"/>
</dbReference>
<dbReference type="GO" id="GO:0003950">
    <property type="term" value="F:NAD+ poly-ADP-ribosyltransferase activity"/>
    <property type="evidence" value="ECO:0007669"/>
    <property type="project" value="UniProtKB-UniRule"/>
</dbReference>
<keyword evidence="3 5" id="KW-0520">NAD</keyword>
<dbReference type="GO" id="GO:0070212">
    <property type="term" value="P:protein poly-ADP-ribosylation"/>
    <property type="evidence" value="ECO:0007669"/>
    <property type="project" value="TreeGrafter"/>
</dbReference>
<feature type="domain" description="PARP catalytic" evidence="6">
    <location>
        <begin position="1"/>
        <end position="141"/>
    </location>
</feature>
<evidence type="ECO:0000256" key="3">
    <source>
        <dbReference type="ARBA" id="ARBA00023027"/>
    </source>
</evidence>
<dbReference type="GO" id="GO:1990404">
    <property type="term" value="F:NAD+-protein mono-ADP-ribosyltransferase activity"/>
    <property type="evidence" value="ECO:0007669"/>
    <property type="project" value="TreeGrafter"/>
</dbReference>
<organism evidence="7 8">
    <name type="scientific">Caenorhabditis nigoni</name>
    <dbReference type="NCBI Taxonomy" id="1611254"/>
    <lineage>
        <taxon>Eukaryota</taxon>
        <taxon>Metazoa</taxon>
        <taxon>Ecdysozoa</taxon>
        <taxon>Nematoda</taxon>
        <taxon>Chromadorea</taxon>
        <taxon>Rhabditida</taxon>
        <taxon>Rhabditina</taxon>
        <taxon>Rhabditomorpha</taxon>
        <taxon>Rhabditoidea</taxon>
        <taxon>Rhabditidae</taxon>
        <taxon>Peloderinae</taxon>
        <taxon>Caenorhabditis</taxon>
    </lineage>
</organism>
<evidence type="ECO:0000256" key="4">
    <source>
        <dbReference type="ARBA" id="ARBA00033987"/>
    </source>
</evidence>
<evidence type="ECO:0000313" key="8">
    <source>
        <dbReference type="Proteomes" id="UP000230233"/>
    </source>
</evidence>
<dbReference type="PANTHER" id="PTHR10459">
    <property type="entry name" value="DNA LIGASE"/>
    <property type="match status" value="1"/>
</dbReference>
<comment type="caution">
    <text evidence="7">The sequence shown here is derived from an EMBL/GenBank/DDBJ whole genome shotgun (WGS) entry which is preliminary data.</text>
</comment>
<protein>
    <recommendedName>
        <fullName evidence="5">Poly [ADP-ribose] polymerase</fullName>
        <shortName evidence="5">PARP</shortName>
        <ecNumber evidence="5">2.4.2.-</ecNumber>
    </recommendedName>
</protein>
<dbReference type="InterPro" id="IPR050800">
    <property type="entry name" value="ARTD/PARP"/>
</dbReference>
<dbReference type="AlphaFoldDB" id="A0A2G5USK7"/>
<keyword evidence="1 5" id="KW-0328">Glycosyltransferase</keyword>
<gene>
    <name evidence="7" type="primary">Cnig_chr_III.g9555</name>
    <name evidence="7" type="ORF">B9Z55_009555</name>
</gene>
<dbReference type="Gene3D" id="3.90.228.10">
    <property type="match status" value="1"/>
</dbReference>